<dbReference type="InterPro" id="IPR003010">
    <property type="entry name" value="C-N_Hydrolase"/>
</dbReference>
<dbReference type="Pfam" id="PF19018">
    <property type="entry name" value="Vanin_C"/>
    <property type="match status" value="1"/>
</dbReference>
<name>A0AAV8VRJ1_9CUCU</name>
<dbReference type="InterPro" id="IPR036526">
    <property type="entry name" value="C-N_Hydrolase_sf"/>
</dbReference>
<dbReference type="Proteomes" id="UP001159042">
    <property type="component" value="Unassembled WGS sequence"/>
</dbReference>
<dbReference type="PANTHER" id="PTHR10609">
    <property type="entry name" value="BIOTINIDASE-RELATED"/>
    <property type="match status" value="1"/>
</dbReference>
<dbReference type="Pfam" id="PF00795">
    <property type="entry name" value="CN_hydrolase"/>
    <property type="match status" value="1"/>
</dbReference>
<dbReference type="PANTHER" id="PTHR10609:SF14">
    <property type="entry name" value="BIOTINIDASE"/>
    <property type="match status" value="1"/>
</dbReference>
<feature type="domain" description="CN hydrolase" evidence="4">
    <location>
        <begin position="39"/>
        <end position="308"/>
    </location>
</feature>
<dbReference type="SUPFAM" id="SSF56317">
    <property type="entry name" value="Carbon-nitrogen hydrolase"/>
    <property type="match status" value="1"/>
</dbReference>
<evidence type="ECO:0000313" key="6">
    <source>
        <dbReference type="Proteomes" id="UP001159042"/>
    </source>
</evidence>
<evidence type="ECO:0000256" key="1">
    <source>
        <dbReference type="ARBA" id="ARBA00008225"/>
    </source>
</evidence>
<dbReference type="AlphaFoldDB" id="A0AAV8VRJ1"/>
<sequence length="554" mass="61545">MTDKRYRQIYKATMRVPAFILFNILAHNAFAQTESDYTYKVAVVEYKPLQNNATTLTEEDRLNLNALEYVTLLDSIRQDLELILFPESTLGGGASSATTVPLPFTEVACNSFDSTYKDYLKRFSCAAIEYNTTIVVNLMEKENCTSNNATGFCPSSGIVYYNSDVAFNNSGGVIGRYRKWNLFGEYQKSKPAQVELVAVTTQNNNTFGIFTCFDILFLEPPLNLTRDLGLKNILFPTMWFSELPYLTALQTQQMWAHETNVNFLSAGANNPRVGSGGTAIFIGDQGPVDMEIIGGSGGTRVLIKTVPRPEIENNPYRNVTPLVEDTDALAADMDSFFLITDPSISNYTSVVLDVSRTHVVEEVCAGDTVRLCCQFDVQLSVNESVANATGNRYVYHLAAFDGVRSYSGVRDGGIESCGLLACLNDSIISCGRRFPNYSEIAWPLTFENVTVTANFTNDANRIQFPNSVLASLRPRTVWTKEVLGEVVRRRFALATPQNRLLTFGIFGRDFGRDGELKTPDGDGDAHDDAVTNHRYGRVTVIFAVLVLVHYLVRM</sequence>
<dbReference type="GO" id="GO:0016787">
    <property type="term" value="F:hydrolase activity"/>
    <property type="evidence" value="ECO:0007669"/>
    <property type="project" value="UniProtKB-KW"/>
</dbReference>
<dbReference type="EMBL" id="JANEYG010000041">
    <property type="protein sequence ID" value="KAJ8916581.1"/>
    <property type="molecule type" value="Genomic_DNA"/>
</dbReference>
<evidence type="ECO:0000256" key="3">
    <source>
        <dbReference type="SAM" id="SignalP"/>
    </source>
</evidence>
<gene>
    <name evidence="5" type="ORF">NQ315_000225</name>
</gene>
<accession>A0AAV8VRJ1</accession>
<organism evidence="5 6">
    <name type="scientific">Exocentrus adspersus</name>
    <dbReference type="NCBI Taxonomy" id="1586481"/>
    <lineage>
        <taxon>Eukaryota</taxon>
        <taxon>Metazoa</taxon>
        <taxon>Ecdysozoa</taxon>
        <taxon>Arthropoda</taxon>
        <taxon>Hexapoda</taxon>
        <taxon>Insecta</taxon>
        <taxon>Pterygota</taxon>
        <taxon>Neoptera</taxon>
        <taxon>Endopterygota</taxon>
        <taxon>Coleoptera</taxon>
        <taxon>Polyphaga</taxon>
        <taxon>Cucujiformia</taxon>
        <taxon>Chrysomeloidea</taxon>
        <taxon>Cerambycidae</taxon>
        <taxon>Lamiinae</taxon>
        <taxon>Acanthocinini</taxon>
        <taxon>Exocentrus</taxon>
    </lineage>
</organism>
<feature type="chain" id="PRO_5043967447" description="CN hydrolase domain-containing protein" evidence="3">
    <location>
        <begin position="32"/>
        <end position="554"/>
    </location>
</feature>
<feature type="signal peptide" evidence="3">
    <location>
        <begin position="1"/>
        <end position="31"/>
    </location>
</feature>
<evidence type="ECO:0000313" key="5">
    <source>
        <dbReference type="EMBL" id="KAJ8916581.1"/>
    </source>
</evidence>
<reference evidence="5 6" key="1">
    <citation type="journal article" date="2023" name="Insect Mol. Biol.">
        <title>Genome sequencing provides insights into the evolution of gene families encoding plant cell wall-degrading enzymes in longhorned beetles.</title>
        <authorList>
            <person name="Shin N.R."/>
            <person name="Okamura Y."/>
            <person name="Kirsch R."/>
            <person name="Pauchet Y."/>
        </authorList>
    </citation>
    <scope>NUCLEOTIDE SEQUENCE [LARGE SCALE GENOMIC DNA]</scope>
    <source>
        <strain evidence="5">EAD_L_NR</strain>
    </source>
</reference>
<keyword evidence="3" id="KW-0732">Signal</keyword>
<keyword evidence="6" id="KW-1185">Reference proteome</keyword>
<protein>
    <recommendedName>
        <fullName evidence="4">CN hydrolase domain-containing protein</fullName>
    </recommendedName>
</protein>
<dbReference type="InterPro" id="IPR043957">
    <property type="entry name" value="Vanin_C"/>
</dbReference>
<proteinExistence type="inferred from homology"/>
<dbReference type="InterPro" id="IPR040154">
    <property type="entry name" value="Biotinidase/VNN"/>
</dbReference>
<comment type="caution">
    <text evidence="5">The sequence shown here is derived from an EMBL/GenBank/DDBJ whole genome shotgun (WGS) entry which is preliminary data.</text>
</comment>
<dbReference type="Gene3D" id="3.60.110.10">
    <property type="entry name" value="Carbon-nitrogen hydrolase"/>
    <property type="match status" value="1"/>
</dbReference>
<evidence type="ECO:0000259" key="4">
    <source>
        <dbReference type="PROSITE" id="PS50263"/>
    </source>
</evidence>
<comment type="similarity">
    <text evidence="1">Belongs to the carbon-nitrogen hydrolase superfamily. BTD/VNN family.</text>
</comment>
<dbReference type="PROSITE" id="PS50263">
    <property type="entry name" value="CN_HYDROLASE"/>
    <property type="match status" value="1"/>
</dbReference>
<evidence type="ECO:0000256" key="2">
    <source>
        <dbReference type="ARBA" id="ARBA00022801"/>
    </source>
</evidence>
<keyword evidence="2" id="KW-0378">Hydrolase</keyword>